<keyword evidence="1" id="KW-0812">Transmembrane</keyword>
<name>A0ABD3G3T6_9STRA</name>
<feature type="transmembrane region" description="Helical" evidence="1">
    <location>
        <begin position="126"/>
        <end position="144"/>
    </location>
</feature>
<dbReference type="AlphaFoldDB" id="A0ABD3G3T6"/>
<gene>
    <name evidence="2" type="primary">NT5DC1_1</name>
    <name evidence="2" type="ORF">V7S43_001964</name>
</gene>
<comment type="caution">
    <text evidence="2">The sequence shown here is derived from an EMBL/GenBank/DDBJ whole genome shotgun (WGS) entry which is preliminary data.</text>
</comment>
<organism evidence="2 3">
    <name type="scientific">Phytophthora oleae</name>
    <dbReference type="NCBI Taxonomy" id="2107226"/>
    <lineage>
        <taxon>Eukaryota</taxon>
        <taxon>Sar</taxon>
        <taxon>Stramenopiles</taxon>
        <taxon>Oomycota</taxon>
        <taxon>Peronosporomycetes</taxon>
        <taxon>Peronosporales</taxon>
        <taxon>Peronosporaceae</taxon>
        <taxon>Phytophthora</taxon>
    </lineage>
</organism>
<keyword evidence="1" id="KW-1133">Transmembrane helix</keyword>
<evidence type="ECO:0000313" key="3">
    <source>
        <dbReference type="Proteomes" id="UP001632037"/>
    </source>
</evidence>
<dbReference type="EMBL" id="JBIMZQ010000003">
    <property type="protein sequence ID" value="KAL3672670.1"/>
    <property type="molecule type" value="Genomic_DNA"/>
</dbReference>
<keyword evidence="1" id="KW-0472">Membrane</keyword>
<protein>
    <submittedName>
        <fullName evidence="2">5'-nucleotidase activity protein</fullName>
    </submittedName>
</protein>
<evidence type="ECO:0000313" key="2">
    <source>
        <dbReference type="EMBL" id="KAL3672670.1"/>
    </source>
</evidence>
<dbReference type="Proteomes" id="UP001632037">
    <property type="component" value="Unassembled WGS sequence"/>
</dbReference>
<accession>A0ABD3G3T6</accession>
<keyword evidence="3" id="KW-1185">Reference proteome</keyword>
<reference evidence="2 3" key="1">
    <citation type="submission" date="2024-09" db="EMBL/GenBank/DDBJ databases">
        <title>Genome sequencing and assembly of Phytophthora oleae, isolate VK10A, causative agent of rot of olive drupes.</title>
        <authorList>
            <person name="Conti Taguali S."/>
            <person name="Riolo M."/>
            <person name="La Spada F."/>
            <person name="Cacciola S.O."/>
            <person name="Dionisio G."/>
        </authorList>
    </citation>
    <scope>NUCLEOTIDE SEQUENCE [LARGE SCALE GENOMIC DNA]</scope>
    <source>
        <strain evidence="2 3">VK10A</strain>
    </source>
</reference>
<sequence length="167" mass="18808">MNVNCQSSANGPADNDQSYFLPSLESRVSEIIETTMAELPVRTNLFNEEIIKQLALIIASELRLNAETSKVLSFILCREQAPSNCRPCIPTGSTSNAIYTDVLESCIQNHDPSIYKHMLAIGIDRYVVWILLQVFMSGTLPLVLRVRFLDLMLIQGCVHSYLPCWRT</sequence>
<proteinExistence type="predicted"/>
<evidence type="ECO:0000256" key="1">
    <source>
        <dbReference type="SAM" id="Phobius"/>
    </source>
</evidence>